<accession>A0A9Q3CE60</accession>
<reference evidence="1" key="1">
    <citation type="submission" date="2021-03" db="EMBL/GenBank/DDBJ databases">
        <title>Draft genome sequence of rust myrtle Austropuccinia psidii MF-1, a brazilian biotype.</title>
        <authorList>
            <person name="Quecine M.C."/>
            <person name="Pachon D.M.R."/>
            <person name="Bonatelli M.L."/>
            <person name="Correr F.H."/>
            <person name="Franceschini L.M."/>
            <person name="Leite T.F."/>
            <person name="Margarido G.R.A."/>
            <person name="Almeida C.A."/>
            <person name="Ferrarezi J.A."/>
            <person name="Labate C.A."/>
        </authorList>
    </citation>
    <scope>NUCLEOTIDE SEQUENCE</scope>
    <source>
        <strain evidence="1">MF-1</strain>
    </source>
</reference>
<name>A0A9Q3CE60_9BASI</name>
<comment type="caution">
    <text evidence="1">The sequence shown here is derived from an EMBL/GenBank/DDBJ whole genome shotgun (WGS) entry which is preliminary data.</text>
</comment>
<dbReference type="Proteomes" id="UP000765509">
    <property type="component" value="Unassembled WGS sequence"/>
</dbReference>
<dbReference type="AlphaFoldDB" id="A0A9Q3CE60"/>
<proteinExistence type="predicted"/>
<dbReference type="EMBL" id="AVOT02006170">
    <property type="protein sequence ID" value="MBW0480930.1"/>
    <property type="molecule type" value="Genomic_DNA"/>
</dbReference>
<protein>
    <submittedName>
        <fullName evidence="1">Uncharacterized protein</fullName>
    </submittedName>
</protein>
<keyword evidence="2" id="KW-1185">Reference proteome</keyword>
<gene>
    <name evidence="1" type="ORF">O181_020645</name>
</gene>
<evidence type="ECO:0000313" key="2">
    <source>
        <dbReference type="Proteomes" id="UP000765509"/>
    </source>
</evidence>
<evidence type="ECO:0000313" key="1">
    <source>
        <dbReference type="EMBL" id="MBW0480930.1"/>
    </source>
</evidence>
<organism evidence="1 2">
    <name type="scientific">Austropuccinia psidii MF-1</name>
    <dbReference type="NCBI Taxonomy" id="1389203"/>
    <lineage>
        <taxon>Eukaryota</taxon>
        <taxon>Fungi</taxon>
        <taxon>Dikarya</taxon>
        <taxon>Basidiomycota</taxon>
        <taxon>Pucciniomycotina</taxon>
        <taxon>Pucciniomycetes</taxon>
        <taxon>Pucciniales</taxon>
        <taxon>Sphaerophragmiaceae</taxon>
        <taxon>Austropuccinia</taxon>
    </lineage>
</organism>
<sequence length="114" mass="13128">MEAELHISNCTSKSSNNYLKLIGQRENLEVTFGTEEKNYMEFFVFENFKQIIVEENPKILSSSEEIISTQNDVKFKGKGPGEDGETVKKINEELNKMKRNLNMVKEDSREISST</sequence>